<feature type="compositionally biased region" description="Polar residues" evidence="1">
    <location>
        <begin position="109"/>
        <end position="119"/>
    </location>
</feature>
<accession>A0A1U6HV65</accession>
<gene>
    <name evidence="2" type="ORF">SAMN06295987_103143</name>
</gene>
<protein>
    <submittedName>
        <fullName evidence="2">Uncharacterized protein</fullName>
    </submittedName>
</protein>
<dbReference type="EMBL" id="FVZE01000003">
    <property type="protein sequence ID" value="SLJ99702.1"/>
    <property type="molecule type" value="Genomic_DNA"/>
</dbReference>
<dbReference type="Proteomes" id="UP000190989">
    <property type="component" value="Unassembled WGS sequence"/>
</dbReference>
<name>A0A1U6HV65_9SPHN</name>
<dbReference type="AlphaFoldDB" id="A0A1U6HV65"/>
<feature type="compositionally biased region" description="Basic residues" evidence="1">
    <location>
        <begin position="129"/>
        <end position="138"/>
    </location>
</feature>
<feature type="compositionally biased region" description="Polar residues" evidence="1">
    <location>
        <begin position="67"/>
        <end position="80"/>
    </location>
</feature>
<keyword evidence="3" id="KW-1185">Reference proteome</keyword>
<sequence length="193" mass="20747">MRLRHALIQSNLRAIESSVTARFSAAPACQRPFRRLPRRVAKAVLPAGAGRSTAGTSLTTPGAMASPLSSGRPSGSTILPSRSGPAGTRARPPAPETRVSASKPDRSSNRTVLIASSSMRGAPLARSGYRPRHREPPRLRLRCARFDPVLPSKVTSETGHGAAWRRTGRPMPRQAGHRMTQTAAKSQPFRHLP</sequence>
<dbReference type="STRING" id="428990.SAMN06295987_103143"/>
<proteinExistence type="predicted"/>
<evidence type="ECO:0000313" key="3">
    <source>
        <dbReference type="Proteomes" id="UP000190989"/>
    </source>
</evidence>
<reference evidence="3" key="1">
    <citation type="submission" date="2017-02" db="EMBL/GenBank/DDBJ databases">
        <authorList>
            <person name="Varghese N."/>
            <person name="Submissions S."/>
        </authorList>
    </citation>
    <scope>NUCLEOTIDE SEQUENCE [LARGE SCALE GENOMIC DNA]</scope>
    <source>
        <strain evidence="3">SM117</strain>
    </source>
</reference>
<feature type="region of interest" description="Disordered" evidence="1">
    <location>
        <begin position="47"/>
        <end position="138"/>
    </location>
</feature>
<evidence type="ECO:0000256" key="1">
    <source>
        <dbReference type="SAM" id="MobiDB-lite"/>
    </source>
</evidence>
<feature type="region of interest" description="Disordered" evidence="1">
    <location>
        <begin position="151"/>
        <end position="193"/>
    </location>
</feature>
<evidence type="ECO:0000313" key="2">
    <source>
        <dbReference type="EMBL" id="SLJ99702.1"/>
    </source>
</evidence>
<organism evidence="2 3">
    <name type="scientific">Novosphingobium mathurense</name>
    <dbReference type="NCBI Taxonomy" id="428990"/>
    <lineage>
        <taxon>Bacteria</taxon>
        <taxon>Pseudomonadati</taxon>
        <taxon>Pseudomonadota</taxon>
        <taxon>Alphaproteobacteria</taxon>
        <taxon>Sphingomonadales</taxon>
        <taxon>Sphingomonadaceae</taxon>
        <taxon>Novosphingobium</taxon>
    </lineage>
</organism>